<dbReference type="GO" id="GO:0016740">
    <property type="term" value="F:transferase activity"/>
    <property type="evidence" value="ECO:0007669"/>
    <property type="project" value="TreeGrafter"/>
</dbReference>
<name>A0A433YB13_9BACL</name>
<dbReference type="PANTHER" id="PTHR13754">
    <property type="entry name" value="METALLO-BETA-LACTAMASE SUPERFAMILY PROTEIN"/>
    <property type="match status" value="1"/>
</dbReference>
<dbReference type="AlphaFoldDB" id="A0A433YB13"/>
<evidence type="ECO:0000313" key="5">
    <source>
        <dbReference type="EMBL" id="RUT47040.1"/>
    </source>
</evidence>
<keyword evidence="6" id="KW-1185">Reference proteome</keyword>
<comment type="catalytic activity">
    <reaction evidence="3">
        <text>3',5'-cyclic UMP + H2O = UMP + H(+)</text>
        <dbReference type="Rhea" id="RHEA:70575"/>
        <dbReference type="ChEBI" id="CHEBI:15377"/>
        <dbReference type="ChEBI" id="CHEBI:15378"/>
        <dbReference type="ChEBI" id="CHEBI:57865"/>
        <dbReference type="ChEBI" id="CHEBI:184387"/>
    </reaction>
    <physiologicalReaction direction="left-to-right" evidence="3">
        <dbReference type="Rhea" id="RHEA:70576"/>
    </physiologicalReaction>
</comment>
<comment type="caution">
    <text evidence="5">The sequence shown here is derived from an EMBL/GenBank/DDBJ whole genome shotgun (WGS) entry which is preliminary data.</text>
</comment>
<gene>
    <name evidence="5" type="ORF">EJP82_10105</name>
</gene>
<dbReference type="Gene3D" id="3.60.15.10">
    <property type="entry name" value="Ribonuclease Z/Hydroxyacylglutathione hydrolase-like"/>
    <property type="match status" value="1"/>
</dbReference>
<dbReference type="InterPro" id="IPR052926">
    <property type="entry name" value="Metallo-beta-lactamase_dom"/>
</dbReference>
<dbReference type="Proteomes" id="UP000279446">
    <property type="component" value="Unassembled WGS sequence"/>
</dbReference>
<evidence type="ECO:0000256" key="2">
    <source>
        <dbReference type="ARBA" id="ARBA00034301"/>
    </source>
</evidence>
<organism evidence="5 6">
    <name type="scientific">Paenibacillus anaericanus</name>
    <dbReference type="NCBI Taxonomy" id="170367"/>
    <lineage>
        <taxon>Bacteria</taxon>
        <taxon>Bacillati</taxon>
        <taxon>Bacillota</taxon>
        <taxon>Bacilli</taxon>
        <taxon>Bacillales</taxon>
        <taxon>Paenibacillaceae</taxon>
        <taxon>Paenibacillus</taxon>
    </lineage>
</organism>
<evidence type="ECO:0000256" key="3">
    <source>
        <dbReference type="ARBA" id="ARBA00048505"/>
    </source>
</evidence>
<comment type="function">
    <text evidence="2">Counteracts the endogenous Pycsar antiviral defense system. Phosphodiesterase that enables metal-dependent hydrolysis of host cyclic nucleotide Pycsar defense signals such as cCMP and cUMP.</text>
</comment>
<dbReference type="RefSeq" id="WP_127191925.1">
    <property type="nucleotide sequence ID" value="NZ_RZNY01000006.1"/>
</dbReference>
<dbReference type="InterPro" id="IPR036866">
    <property type="entry name" value="RibonucZ/Hydroxyglut_hydro"/>
</dbReference>
<feature type="domain" description="Metallo-beta-lactamase" evidence="4">
    <location>
        <begin position="20"/>
        <end position="209"/>
    </location>
</feature>
<dbReference type="GO" id="GO:0016787">
    <property type="term" value="F:hydrolase activity"/>
    <property type="evidence" value="ECO:0007669"/>
    <property type="project" value="UniProtKB-KW"/>
</dbReference>
<dbReference type="CDD" id="cd07713">
    <property type="entry name" value="DHPS-like_MBL-fold"/>
    <property type="match status" value="1"/>
</dbReference>
<dbReference type="SMART" id="SM00849">
    <property type="entry name" value="Lactamase_B"/>
    <property type="match status" value="1"/>
</dbReference>
<dbReference type="EMBL" id="RZNY01000006">
    <property type="protein sequence ID" value="RUT47040.1"/>
    <property type="molecule type" value="Genomic_DNA"/>
</dbReference>
<reference evidence="5 6" key="1">
    <citation type="submission" date="2018-12" db="EMBL/GenBank/DDBJ databases">
        <authorList>
            <person name="Sun L."/>
            <person name="Chen Z."/>
        </authorList>
    </citation>
    <scope>NUCLEOTIDE SEQUENCE [LARGE SCALE GENOMIC DNA]</scope>
    <source>
        <strain evidence="5 6">DSM 15890</strain>
    </source>
</reference>
<dbReference type="Pfam" id="PF00753">
    <property type="entry name" value="Lactamase_B"/>
    <property type="match status" value="1"/>
</dbReference>
<dbReference type="SUPFAM" id="SSF56281">
    <property type="entry name" value="Metallo-hydrolase/oxidoreductase"/>
    <property type="match status" value="1"/>
</dbReference>
<accession>A0A433YB13</accession>
<evidence type="ECO:0000256" key="1">
    <source>
        <dbReference type="ARBA" id="ARBA00034221"/>
    </source>
</evidence>
<evidence type="ECO:0000313" key="6">
    <source>
        <dbReference type="Proteomes" id="UP000279446"/>
    </source>
</evidence>
<proteinExistence type="predicted"/>
<dbReference type="InterPro" id="IPR041712">
    <property type="entry name" value="DHPS-like_MBL-fold"/>
</dbReference>
<protein>
    <submittedName>
        <fullName evidence="5">MBL fold metallo-hydrolase</fullName>
    </submittedName>
</protein>
<dbReference type="OrthoDB" id="9803916at2"/>
<comment type="catalytic activity">
    <reaction evidence="1">
        <text>3',5'-cyclic CMP + H2O = CMP + H(+)</text>
        <dbReference type="Rhea" id="RHEA:72675"/>
        <dbReference type="ChEBI" id="CHEBI:15377"/>
        <dbReference type="ChEBI" id="CHEBI:15378"/>
        <dbReference type="ChEBI" id="CHEBI:58003"/>
        <dbReference type="ChEBI" id="CHEBI:60377"/>
    </reaction>
    <physiologicalReaction direction="left-to-right" evidence="1">
        <dbReference type="Rhea" id="RHEA:72676"/>
    </physiologicalReaction>
</comment>
<dbReference type="PANTHER" id="PTHR13754:SF13">
    <property type="entry name" value="METALLO-BETA-LACTAMASE SUPERFAMILY PROTEIN (AFU_ORTHOLOGUE AFUA_3G07630)"/>
    <property type="match status" value="1"/>
</dbReference>
<keyword evidence="5" id="KW-0378">Hydrolase</keyword>
<sequence length="277" mass="31149">MEIIALLENTSCDKKYKAKHGLSLLIKTVHGQILFDTGPDRTYIENARLLDIDLGVIDKVVISHGHSDHIGGLPFLNEVNNIAPIYFCANALEPHWLKIGPYHHNVSAPDYLIDTYEKRFNLVTEKMVLFEGATLIPLAPTIAHEKHLYKGSKDERELDDFNHELMLVLETEEGLVLITGCSHHGVVNMTRTAMEHFPNRPITALIGGFHLIGIPIINTLGKTKEEILETANTLNMLPIESIYTCHCTGKRGYEILRTVLKDKLHYLATGDKIIIED</sequence>
<dbReference type="InterPro" id="IPR001279">
    <property type="entry name" value="Metallo-B-lactamas"/>
</dbReference>
<evidence type="ECO:0000259" key="4">
    <source>
        <dbReference type="SMART" id="SM00849"/>
    </source>
</evidence>